<dbReference type="InterPro" id="IPR015942">
    <property type="entry name" value="Asp/Glu/hydantoin_racemase"/>
</dbReference>
<sequence>MDIRRLGVVGGVGPLAVAHFYQRLIQLTPAVEDDEHLEVVLVAERVPSRIAYLRGVGPSPVPALLRAAKHLEAAGVDALVIPSATTHAFRDDVARAVAVPVLDLLAEVGAVLAGRGFRRPVFLATAPTARLRLYEPHLQAGTRPLYPSAPAQRRVDALIDGVKRGEPVEALRAGLTELIAAGPWPIGADCVVLACTELPVIAPRGGAGPLPLVDVTEVLAHAVLARRLMPARR</sequence>
<keyword evidence="4" id="KW-1185">Reference proteome</keyword>
<dbReference type="STRING" id="1150864.MILUP08_45447"/>
<dbReference type="GO" id="GO:0047661">
    <property type="term" value="F:amino-acid racemase activity"/>
    <property type="evidence" value="ECO:0007669"/>
    <property type="project" value="InterPro"/>
</dbReference>
<dbReference type="Pfam" id="PF01177">
    <property type="entry name" value="Asp_Glu_race"/>
    <property type="match status" value="1"/>
</dbReference>
<comment type="similarity">
    <text evidence="1">Belongs to the aspartate/glutamate racemases family.</text>
</comment>
<gene>
    <name evidence="3" type="ORF">MILUP08_45447</name>
</gene>
<organism evidence="3 4">
    <name type="scientific">Micromonospora lupini str. Lupac 08</name>
    <dbReference type="NCBI Taxonomy" id="1150864"/>
    <lineage>
        <taxon>Bacteria</taxon>
        <taxon>Bacillati</taxon>
        <taxon>Actinomycetota</taxon>
        <taxon>Actinomycetes</taxon>
        <taxon>Micromonosporales</taxon>
        <taxon>Micromonosporaceae</taxon>
        <taxon>Micromonospora</taxon>
    </lineage>
</organism>
<dbReference type="PANTHER" id="PTHR21198">
    <property type="entry name" value="GLUTAMATE RACEMASE"/>
    <property type="match status" value="1"/>
</dbReference>
<dbReference type="PANTHER" id="PTHR21198:SF7">
    <property type="entry name" value="ASPARTATE-GLUTAMATE RACEMASE FAMILY"/>
    <property type="match status" value="1"/>
</dbReference>
<dbReference type="SUPFAM" id="SSF53681">
    <property type="entry name" value="Aspartate/glutamate racemase"/>
    <property type="match status" value="2"/>
</dbReference>
<evidence type="ECO:0000256" key="1">
    <source>
        <dbReference type="ARBA" id="ARBA00007847"/>
    </source>
</evidence>
<dbReference type="NCBIfam" id="TIGR00035">
    <property type="entry name" value="asp_race"/>
    <property type="match status" value="1"/>
</dbReference>
<keyword evidence="2" id="KW-0413">Isomerase</keyword>
<reference evidence="4" key="1">
    <citation type="journal article" date="2012" name="J. Bacteriol.">
        <title>Genome Sequence of Micromonospora lupini Lupac 08, Isolated from Root Nodules of Lupinus angustifolius.</title>
        <authorList>
            <person name="Alonso-Vega P."/>
            <person name="Normand P."/>
            <person name="Bacigalupe R."/>
            <person name="Pujic P."/>
            <person name="Lajus A."/>
            <person name="Vallenet D."/>
            <person name="Carro L."/>
            <person name="Coll P."/>
            <person name="Trujillo M.E."/>
        </authorList>
    </citation>
    <scope>NUCLEOTIDE SEQUENCE [LARGE SCALE GENOMIC DNA]</scope>
    <source>
        <strain evidence="4">Lupac 08</strain>
    </source>
</reference>
<dbReference type="InterPro" id="IPR004380">
    <property type="entry name" value="Asp_race"/>
</dbReference>
<dbReference type="AlphaFoldDB" id="I0L9R7"/>
<evidence type="ECO:0000313" key="4">
    <source>
        <dbReference type="Proteomes" id="UP000003448"/>
    </source>
</evidence>
<dbReference type="InterPro" id="IPR001920">
    <property type="entry name" value="Asp/Glu_race"/>
</dbReference>
<dbReference type="InterPro" id="IPR033134">
    <property type="entry name" value="Asp/Glu_racemase_AS_2"/>
</dbReference>
<dbReference type="Gene3D" id="3.40.50.1860">
    <property type="match status" value="2"/>
</dbReference>
<dbReference type="eggNOG" id="COG1794">
    <property type="taxonomic scope" value="Bacteria"/>
</dbReference>
<dbReference type="EMBL" id="CAIE01000039">
    <property type="protein sequence ID" value="CCH20564.1"/>
    <property type="molecule type" value="Genomic_DNA"/>
</dbReference>
<evidence type="ECO:0000256" key="2">
    <source>
        <dbReference type="ARBA" id="ARBA00023235"/>
    </source>
</evidence>
<evidence type="ECO:0000313" key="3">
    <source>
        <dbReference type="EMBL" id="CCH20564.1"/>
    </source>
</evidence>
<protein>
    <submittedName>
        <fullName evidence="3">Putative aspartate racemase FomE protein</fullName>
    </submittedName>
</protein>
<accession>I0L9R7</accession>
<dbReference type="Proteomes" id="UP000003448">
    <property type="component" value="Unassembled WGS sequence"/>
</dbReference>
<comment type="caution">
    <text evidence="3">The sequence shown here is derived from an EMBL/GenBank/DDBJ whole genome shotgun (WGS) entry which is preliminary data.</text>
</comment>
<name>I0L9R7_9ACTN</name>
<dbReference type="PROSITE" id="PS00924">
    <property type="entry name" value="ASP_GLU_RACEMASE_2"/>
    <property type="match status" value="1"/>
</dbReference>
<proteinExistence type="inferred from homology"/>